<reference evidence="6" key="2">
    <citation type="journal article" date="2014" name="ISME J.">
        <title>Microbial stratification in low pH oxic and suboxic macroscopic growths along an acid mine drainage.</title>
        <authorList>
            <person name="Mendez-Garcia C."/>
            <person name="Mesa V."/>
            <person name="Sprenger R.R."/>
            <person name="Richter M."/>
            <person name="Diez M.S."/>
            <person name="Solano J."/>
            <person name="Bargiela R."/>
            <person name="Golyshina O.V."/>
            <person name="Manteca A."/>
            <person name="Ramos J.L."/>
            <person name="Gallego J.R."/>
            <person name="Llorente I."/>
            <person name="Martins Dos Santos V.A."/>
            <person name="Jensen O.N."/>
            <person name="Pelaez A.I."/>
            <person name="Sanchez J."/>
            <person name="Ferrer M."/>
        </authorList>
    </citation>
    <scope>NUCLEOTIDE SEQUENCE</scope>
</reference>
<comment type="caution">
    <text evidence="6">The sequence shown here is derived from an EMBL/GenBank/DDBJ whole genome shotgun (WGS) entry which is preliminary data.</text>
</comment>
<evidence type="ECO:0000259" key="5">
    <source>
        <dbReference type="Pfam" id="PF07715"/>
    </source>
</evidence>
<evidence type="ECO:0000256" key="4">
    <source>
        <dbReference type="ARBA" id="ARBA00023065"/>
    </source>
</evidence>
<keyword evidence="1" id="KW-0410">Iron transport</keyword>
<dbReference type="PANTHER" id="PTHR32552">
    <property type="entry name" value="FERRICHROME IRON RECEPTOR-RELATED"/>
    <property type="match status" value="1"/>
</dbReference>
<feature type="domain" description="TonB-dependent receptor plug" evidence="5">
    <location>
        <begin position="24"/>
        <end position="131"/>
    </location>
</feature>
<keyword evidence="4" id="KW-0813">Transport</keyword>
<keyword evidence="4" id="KW-0406">Ion transport</keyword>
<reference evidence="6" key="1">
    <citation type="submission" date="2013-08" db="EMBL/GenBank/DDBJ databases">
        <authorList>
            <person name="Mendez C."/>
            <person name="Richter M."/>
            <person name="Ferrer M."/>
            <person name="Sanchez J."/>
        </authorList>
    </citation>
    <scope>NUCLEOTIDE SEQUENCE</scope>
</reference>
<feature type="non-terminal residue" evidence="6">
    <location>
        <position position="200"/>
    </location>
</feature>
<keyword evidence="6" id="KW-0675">Receptor</keyword>
<sequence length="200" mass="20725">MTTVTISALDTLTRLPSKKSIFGSTQSIKVVRRRQLRALGPAAGAAQAVSVAPGVNIASDGTMGAPRASISVNGMKTGWGNIAGNANDGTVMVTFDGVPMIDPAYGVWQSSEIPNLSFIDGLSVTYGPGYAVNRWYNNIGGAINFAPLQPTTKPQAVVGGFFGSYDNRGTDFSIDTGDFNGWSAVLAGTSIAAAIICRDT</sequence>
<dbReference type="SUPFAM" id="SSF56935">
    <property type="entry name" value="Porins"/>
    <property type="match status" value="1"/>
</dbReference>
<dbReference type="EMBL" id="AUZX01011520">
    <property type="protein sequence ID" value="EQD42969.1"/>
    <property type="molecule type" value="Genomic_DNA"/>
</dbReference>
<name>T1AQG3_9ZZZZ</name>
<dbReference type="InterPro" id="IPR037066">
    <property type="entry name" value="Plug_dom_sf"/>
</dbReference>
<keyword evidence="3" id="KW-0408">Iron</keyword>
<organism evidence="6">
    <name type="scientific">mine drainage metagenome</name>
    <dbReference type="NCBI Taxonomy" id="410659"/>
    <lineage>
        <taxon>unclassified sequences</taxon>
        <taxon>metagenomes</taxon>
        <taxon>ecological metagenomes</taxon>
    </lineage>
</organism>
<evidence type="ECO:0000256" key="1">
    <source>
        <dbReference type="ARBA" id="ARBA00022496"/>
    </source>
</evidence>
<dbReference type="PROSITE" id="PS52016">
    <property type="entry name" value="TONB_DEPENDENT_REC_3"/>
    <property type="match status" value="1"/>
</dbReference>
<dbReference type="Pfam" id="PF07715">
    <property type="entry name" value="Plug"/>
    <property type="match status" value="1"/>
</dbReference>
<proteinExistence type="predicted"/>
<dbReference type="InterPro" id="IPR039426">
    <property type="entry name" value="TonB-dep_rcpt-like"/>
</dbReference>
<evidence type="ECO:0000256" key="3">
    <source>
        <dbReference type="ARBA" id="ARBA00023004"/>
    </source>
</evidence>
<dbReference type="Gene3D" id="2.170.130.10">
    <property type="entry name" value="TonB-dependent receptor, plug domain"/>
    <property type="match status" value="1"/>
</dbReference>
<keyword evidence="2" id="KW-0732">Signal</keyword>
<evidence type="ECO:0000313" key="6">
    <source>
        <dbReference type="EMBL" id="EQD42969.1"/>
    </source>
</evidence>
<dbReference type="GO" id="GO:0009279">
    <property type="term" value="C:cell outer membrane"/>
    <property type="evidence" value="ECO:0007669"/>
    <property type="project" value="TreeGrafter"/>
</dbReference>
<dbReference type="PANTHER" id="PTHR32552:SF89">
    <property type="entry name" value="CATECHOLATE SIDEROPHORE RECEPTOR FIU"/>
    <property type="match status" value="1"/>
</dbReference>
<dbReference type="AlphaFoldDB" id="T1AQG3"/>
<evidence type="ECO:0000256" key="2">
    <source>
        <dbReference type="ARBA" id="ARBA00022729"/>
    </source>
</evidence>
<accession>T1AQG3</accession>
<protein>
    <submittedName>
        <fullName evidence="6">TonB-dependent receptor</fullName>
    </submittedName>
</protein>
<dbReference type="InterPro" id="IPR012910">
    <property type="entry name" value="Plug_dom"/>
</dbReference>
<gene>
    <name evidence="6" type="ORF">B1A_15698</name>
</gene>
<dbReference type="GO" id="GO:0015344">
    <property type="term" value="F:siderophore uptake transmembrane transporter activity"/>
    <property type="evidence" value="ECO:0007669"/>
    <property type="project" value="TreeGrafter"/>
</dbReference>